<evidence type="ECO:0000256" key="2">
    <source>
        <dbReference type="ARBA" id="ARBA00004319"/>
    </source>
</evidence>
<dbReference type="Pfam" id="PF18402">
    <property type="entry name" value="Thioredoxin_14"/>
    <property type="match status" value="1"/>
</dbReference>
<dbReference type="VEuPathDB" id="FungiDB:C5L36_0E02880"/>
<keyword evidence="5" id="KW-0325">Glycoprotein</keyword>
<dbReference type="InterPro" id="IPR029044">
    <property type="entry name" value="Nucleotide-diphossugar_trans"/>
</dbReference>
<dbReference type="Pfam" id="PF18404">
    <property type="entry name" value="Glyco_transf_24"/>
    <property type="match status" value="1"/>
</dbReference>
<organism evidence="11 12">
    <name type="scientific">Pichia kudriavzevii</name>
    <name type="common">Yeast</name>
    <name type="synonym">Issatchenkia orientalis</name>
    <dbReference type="NCBI Taxonomy" id="4909"/>
    <lineage>
        <taxon>Eukaryota</taxon>
        <taxon>Fungi</taxon>
        <taxon>Dikarya</taxon>
        <taxon>Ascomycota</taxon>
        <taxon>Saccharomycotina</taxon>
        <taxon>Pichiomycetes</taxon>
        <taxon>Pichiales</taxon>
        <taxon>Pichiaceae</taxon>
        <taxon>Pichia</taxon>
    </lineage>
</organism>
<dbReference type="GO" id="GO:0005788">
    <property type="term" value="C:endoplasmic reticulum lumen"/>
    <property type="evidence" value="ECO:0007669"/>
    <property type="project" value="UniProtKB-SubCell"/>
</dbReference>
<dbReference type="Proteomes" id="UP000189274">
    <property type="component" value="Unassembled WGS sequence"/>
</dbReference>
<feature type="domain" description="UGGT thioredoxin-like" evidence="9">
    <location>
        <begin position="437"/>
        <end position="618"/>
    </location>
</feature>
<dbReference type="InterPro" id="IPR040692">
    <property type="entry name" value="UGGT_TRXL_3"/>
</dbReference>
<keyword evidence="11" id="KW-0808">Transferase</keyword>
<dbReference type="Pfam" id="PF06427">
    <property type="entry name" value="UDP-g_GGTase"/>
    <property type="match status" value="1"/>
</dbReference>
<dbReference type="PANTHER" id="PTHR11226">
    <property type="entry name" value="UDP-GLUCOSE GLYCOPROTEIN:GLUCOSYLTRANSFERASE"/>
    <property type="match status" value="1"/>
</dbReference>
<dbReference type="InterPro" id="IPR040693">
    <property type="entry name" value="UGGT_TRXL_1"/>
</dbReference>
<feature type="domain" description="UGGT thioredoxin-like" evidence="8">
    <location>
        <begin position="294"/>
        <end position="416"/>
    </location>
</feature>
<evidence type="ECO:0000259" key="9">
    <source>
        <dbReference type="Pfam" id="PF18402"/>
    </source>
</evidence>
<dbReference type="GO" id="GO:0018279">
    <property type="term" value="P:protein N-linked glycosylation via asparagine"/>
    <property type="evidence" value="ECO:0007669"/>
    <property type="project" value="TreeGrafter"/>
</dbReference>
<feature type="domain" description="UGGT thioredoxin-like" evidence="7">
    <location>
        <begin position="43"/>
        <end position="236"/>
    </location>
</feature>
<evidence type="ECO:0000256" key="4">
    <source>
        <dbReference type="ARBA" id="ARBA00022824"/>
    </source>
</evidence>
<evidence type="ECO:0000313" key="11">
    <source>
        <dbReference type="EMBL" id="ONH77575.1"/>
    </source>
</evidence>
<dbReference type="Gene3D" id="3.90.550.10">
    <property type="entry name" value="Spore Coat Polysaccharide Biosynthesis Protein SpsA, Chain A"/>
    <property type="match status" value="1"/>
</dbReference>
<comment type="subcellular location">
    <subcellularLocation>
        <location evidence="2">Endoplasmic reticulum lumen</location>
    </subcellularLocation>
</comment>
<dbReference type="CDD" id="cd06432">
    <property type="entry name" value="GT8_HUGT1_C_like"/>
    <property type="match status" value="1"/>
</dbReference>
<keyword evidence="4" id="KW-0256">Endoplasmic reticulum</keyword>
<dbReference type="Pfam" id="PF18400">
    <property type="entry name" value="Thioredoxin_12"/>
    <property type="match status" value="1"/>
</dbReference>
<protein>
    <submittedName>
        <fullName evidence="11">UDP-glucose:glycoprotein glucosyltransferase</fullName>
    </submittedName>
</protein>
<feature type="signal peptide" evidence="6">
    <location>
        <begin position="1"/>
        <end position="22"/>
    </location>
</feature>
<dbReference type="InterPro" id="IPR009448">
    <property type="entry name" value="UDP-g_GGtrans"/>
</dbReference>
<comment type="cofactor">
    <cofactor evidence="1">
        <name>Ca(2+)</name>
        <dbReference type="ChEBI" id="CHEBI:29108"/>
    </cofactor>
</comment>
<proteinExistence type="predicted"/>
<dbReference type="Pfam" id="PF18401">
    <property type="entry name" value="Thioredoxin_13"/>
    <property type="match status" value="1"/>
</dbReference>
<feature type="domain" description="Glucosyltransferase 24 catalytic" evidence="10">
    <location>
        <begin position="1138"/>
        <end position="1402"/>
    </location>
</feature>
<evidence type="ECO:0000256" key="6">
    <source>
        <dbReference type="SAM" id="SignalP"/>
    </source>
</evidence>
<keyword evidence="3 6" id="KW-0732">Signal</keyword>
<dbReference type="SUPFAM" id="SSF53448">
    <property type="entry name" value="Nucleotide-diphospho-sugar transferases"/>
    <property type="match status" value="1"/>
</dbReference>
<dbReference type="InterPro" id="IPR040497">
    <property type="entry name" value="Glyco_transf_24"/>
</dbReference>
<evidence type="ECO:0000256" key="3">
    <source>
        <dbReference type="ARBA" id="ARBA00022729"/>
    </source>
</evidence>
<evidence type="ECO:0000256" key="5">
    <source>
        <dbReference type="ARBA" id="ARBA00023180"/>
    </source>
</evidence>
<evidence type="ECO:0000256" key="1">
    <source>
        <dbReference type="ARBA" id="ARBA00001913"/>
    </source>
</evidence>
<dbReference type="InterPro" id="IPR040694">
    <property type="entry name" value="UGGT_TRXL_2"/>
</dbReference>
<evidence type="ECO:0000259" key="10">
    <source>
        <dbReference type="Pfam" id="PF18404"/>
    </source>
</evidence>
<dbReference type="UniPathway" id="UPA00378"/>
<dbReference type="GO" id="GO:0036503">
    <property type="term" value="P:ERAD pathway"/>
    <property type="evidence" value="ECO:0007669"/>
    <property type="project" value="TreeGrafter"/>
</dbReference>
<dbReference type="GO" id="GO:0003980">
    <property type="term" value="F:UDP-glucose:glycoprotein glucosyltransferase activity"/>
    <property type="evidence" value="ECO:0007669"/>
    <property type="project" value="InterPro"/>
</dbReference>
<evidence type="ECO:0000259" key="7">
    <source>
        <dbReference type="Pfam" id="PF18400"/>
    </source>
</evidence>
<evidence type="ECO:0000313" key="12">
    <source>
        <dbReference type="Proteomes" id="UP000189274"/>
    </source>
</evidence>
<reference evidence="12" key="1">
    <citation type="journal article" date="2017" name="Genome Announc.">
        <title>Genome sequences of Cyberlindnera fabianii 65, Pichia kudriavzevii 129, and Saccharomyces cerevisiae 131 isolated from fermented masau fruits in Zimbabwe.</title>
        <authorList>
            <person name="van Rijswijck I.M.H."/>
            <person name="Derks M.F.L."/>
            <person name="Abee T."/>
            <person name="de Ridder D."/>
            <person name="Smid E.J."/>
        </authorList>
    </citation>
    <scope>NUCLEOTIDE SEQUENCE [LARGE SCALE GENOMIC DNA]</scope>
    <source>
        <strain evidence="12">129</strain>
    </source>
</reference>
<feature type="chain" id="PRO_5012143626" evidence="6">
    <location>
        <begin position="23"/>
        <end position="1423"/>
    </location>
</feature>
<evidence type="ECO:0000259" key="8">
    <source>
        <dbReference type="Pfam" id="PF18401"/>
    </source>
</evidence>
<gene>
    <name evidence="11" type="ORF">BOH78_0092</name>
</gene>
<dbReference type="EMBL" id="MQVM01000001">
    <property type="protein sequence ID" value="ONH77575.1"/>
    <property type="molecule type" value="Genomic_DNA"/>
</dbReference>
<sequence>MILGDFATFSLALLSIIGACVAETEIPPENAVDISLAASWNRTPYKLNVLEAAASVNESLYEPLVLKLLNIEPDYDNGEFNADEDYIEVSDSDFLNHAMSLLHGDYEKYMFNLQLSNHLSTARINAHFQYYNTSVKDTHECDVDAVLFEPLGPSPQHYCDPDAAFMLQNANYAFIFDTFKLPFDRRLGSTFTPSSYIIYGDYRDETFRKMFLNMYQFAGTGKLNLVWRYVNTHPDDRPELLAGYGAALNLKKTDYIAIDDSGFTQEQESKLLELGSNNKDETVNITDIYRHNFEKVQKVDLEDLSTIGLKFTKLINESKSQFKDLMTILAEFPKYARTISKIGYSEDELKAVAGVADEDYGKFVENGIYINDALVPVEKTDLFEIFRAIKREVSFIKLLQAIDIHYDDARTLLSRFAQMISPYFASTKRRFNFSRYDDLVVYLNNIEEDYKYSLFDSTIDAYIKKPDVNELPRAKENIHQMIFIIDLTDLEKLENLISFLRTMFIEAFPIQFGVVPLSTSNELNEKITSQLYSAYAEDGREGAFKYLITLRSSLAGENHHPPDNFSQLEEPLLKERLEKLGLFYKNFGIDHEMPTIFSNGVVFGFHKVVDALNNVFDDMLYLYDMKSQIGEGETYSEFLRKDSVHSKDTNIVPERISQIKGNFIKPPSIIASKHWFSTDRLIIEKPIIPGQAPITINLLGSFFNTEYIRQVEEVLRYSQTNEGIKIVISDVTPTKDFKKLLQLQTVEEKISFLSTLVESDTEDNYKIRDYVRFCKEMFGLNFEKEYLNAYIVVAGRKVQIKNFMDVHSIESLVHYECASRLNVLKELENEFDYNVPFKNEYDRFQHFAWVVSYTYFFPAPEPYSASNIPRFHRYKFSEENTIIKQAKDELIEVDILIDPVSEYAQELVSFIPLFEKESFITLKVHLRPKRSVDILPINRFYKELVNTDVNQVSEKIRFEKVPEKTLFNVELHETQRWLVSINNASTDLDNLMLDLTDSKSAFGEFLLENILVEGYTSDDATGLPLEISGPSKYETTVLANTYFQLKANPGTWTIKIKDYTKGSLVYMMPEEVKTISVIELDGTIIDLDVQKRWLMESISLVNPLNETGVKAFSEKMYAYFFETMDFIYSFIKPTQADINIFSIASGHLYERFLGVMVSSVMKNTNSSVKFWFIENYMSPDFKKKLPLLSEKYGFDYELIMYKWPVWLDSQRERQRTIWGYKILFLDLLFPQDLKKVIYVDADQIVRADLKELVDIDLEGAPYGYVPMCDSKKEMESFRFWKTGYWKEFLGLKYKYHISALYVVDLEKLREVAGGDILRQQYQYLSKDPESLSNLDQDLPNLLQPHLKIYSLSQEWLWCETWCSNDTLKDAKTIDLCNNPQTKEPKLNRAKRQIQEWVELDQENMILFSGSTEVLKEDLEHDEL</sequence>
<comment type="caution">
    <text evidence="11">The sequence shown here is derived from an EMBL/GenBank/DDBJ whole genome shotgun (WGS) entry which is preliminary data.</text>
</comment>
<name>A0A1V2LU67_PICKU</name>
<dbReference type="PANTHER" id="PTHR11226:SF0">
    <property type="entry name" value="UDP-GLUCOSE:GLYCOPROTEIN GLUCOSYLTRANSFERASE"/>
    <property type="match status" value="1"/>
</dbReference>
<accession>A0A1V2LU67</accession>
<dbReference type="GO" id="GO:0051082">
    <property type="term" value="F:unfolded protein binding"/>
    <property type="evidence" value="ECO:0007669"/>
    <property type="project" value="TreeGrafter"/>
</dbReference>